<reference evidence="2" key="1">
    <citation type="submission" date="2017-02" db="UniProtKB">
        <authorList>
            <consortium name="WormBaseParasite"/>
        </authorList>
    </citation>
    <scope>IDENTIFICATION</scope>
</reference>
<dbReference type="Proteomes" id="UP000036681">
    <property type="component" value="Unplaced"/>
</dbReference>
<dbReference type="AlphaFoldDB" id="A0A0M3IUW9"/>
<name>A0A0M3IUW9_ASCLU</name>
<organism evidence="1 2">
    <name type="scientific">Ascaris lumbricoides</name>
    <name type="common">Giant roundworm</name>
    <dbReference type="NCBI Taxonomy" id="6252"/>
    <lineage>
        <taxon>Eukaryota</taxon>
        <taxon>Metazoa</taxon>
        <taxon>Ecdysozoa</taxon>
        <taxon>Nematoda</taxon>
        <taxon>Chromadorea</taxon>
        <taxon>Rhabditida</taxon>
        <taxon>Spirurina</taxon>
        <taxon>Ascaridomorpha</taxon>
        <taxon>Ascaridoidea</taxon>
        <taxon>Ascarididae</taxon>
        <taxon>Ascaris</taxon>
    </lineage>
</organism>
<protein>
    <submittedName>
        <fullName evidence="2">Uncharacterized protein</fullName>
    </submittedName>
</protein>
<evidence type="ECO:0000313" key="1">
    <source>
        <dbReference type="Proteomes" id="UP000036681"/>
    </source>
</evidence>
<keyword evidence="1" id="KW-1185">Reference proteome</keyword>
<accession>A0A0M3IUW9</accession>
<dbReference type="WBParaSite" id="ALUE_0002254701-mRNA-1">
    <property type="protein sequence ID" value="ALUE_0002254701-mRNA-1"/>
    <property type="gene ID" value="ALUE_0002254701"/>
</dbReference>
<proteinExistence type="predicted"/>
<sequence>MVYLSHCGCLDPQIALYDLFESRDLNFWLELEITFSEEGASCTVAI</sequence>
<evidence type="ECO:0000313" key="2">
    <source>
        <dbReference type="WBParaSite" id="ALUE_0002254701-mRNA-1"/>
    </source>
</evidence>